<proteinExistence type="predicted"/>
<organism evidence="1">
    <name type="scientific">uncultured marine virus</name>
    <dbReference type="NCBI Taxonomy" id="186617"/>
    <lineage>
        <taxon>Viruses</taxon>
        <taxon>environmental samples</taxon>
    </lineage>
</organism>
<evidence type="ECO:0000313" key="1">
    <source>
        <dbReference type="EMBL" id="AKH48539.1"/>
    </source>
</evidence>
<dbReference type="InterPro" id="IPR021739">
    <property type="entry name" value="SaV-like"/>
</dbReference>
<evidence type="ECO:0008006" key="2">
    <source>
        <dbReference type="Google" id="ProtNLM"/>
    </source>
</evidence>
<name>A0A0F7L7H7_9VIRU</name>
<protein>
    <recommendedName>
        <fullName evidence="2">DUF3310 domain-containing protein</fullName>
    </recommendedName>
</protein>
<dbReference type="EMBL" id="KR029605">
    <property type="protein sequence ID" value="AKH48539.1"/>
    <property type="molecule type" value="Genomic_DNA"/>
</dbReference>
<dbReference type="Pfam" id="PF11753">
    <property type="entry name" value="DUF3310"/>
    <property type="match status" value="1"/>
</dbReference>
<accession>A0A0F7L7H7</accession>
<sequence>MSSLKPHRATLKATDKQIGGKHYKEYKIQPIEFIVANKLDFIQGNIIKYALRNKDGENPNEKWDKIIHYCELAKELK</sequence>
<reference evidence="1" key="1">
    <citation type="journal article" date="2015" name="Front. Microbiol.">
        <title>Combining genomic sequencing methods to explore viral diversity and reveal potential virus-host interactions.</title>
        <authorList>
            <person name="Chow C.E."/>
            <person name="Winget D.M."/>
            <person name="White R.A.III."/>
            <person name="Hallam S.J."/>
            <person name="Suttle C.A."/>
        </authorList>
    </citation>
    <scope>NUCLEOTIDE SEQUENCE</scope>
    <source>
        <strain evidence="1">Oxic1_10</strain>
    </source>
</reference>
<reference evidence="1" key="2">
    <citation type="submission" date="2015-03" db="EMBL/GenBank/DDBJ databases">
        <authorList>
            <person name="Chow C.-E.T."/>
            <person name="Winget D.M."/>
            <person name="White R.A.III."/>
            <person name="Hallam S.J."/>
            <person name="Suttle C.A."/>
        </authorList>
    </citation>
    <scope>NUCLEOTIDE SEQUENCE</scope>
    <source>
        <strain evidence="1">Oxic1_10</strain>
    </source>
</reference>